<dbReference type="AlphaFoldDB" id="A0A1H9ZG37"/>
<accession>A0A1H9ZG37</accession>
<dbReference type="Proteomes" id="UP000199308">
    <property type="component" value="Unassembled WGS sequence"/>
</dbReference>
<feature type="domain" description="XdhC Rossmann" evidence="2">
    <location>
        <begin position="166"/>
        <end position="299"/>
    </location>
</feature>
<evidence type="ECO:0000259" key="1">
    <source>
        <dbReference type="Pfam" id="PF02625"/>
    </source>
</evidence>
<sequence>MNSENWLQWQQRFDEDKAYVLASIAATEGATYQKTGAMMLIDEQLQCVGLLSGGCLEGDIALHAEKVFGDKRKRVITYDLLNDADLLWGLGLGCEGKLDIVLQYLAPSNGHLGIAQMLSAIEQGQSGYFWQNITDDGTSNGQFVTTLPANLAAGMVTPIYPLQHILICGAGPDVKPLVEMMMVMQWRVTVVDHRKAQLASMPQGATTIHQRPELLERNTLNCYSGIVVMTHNLAHDQAYLDAAIAAKTSYIGVLGPRARKEKLLKEQPKHLHNSIYGPIGLDLGGRGPQAIALSIVSEIQQHFAGEKKIEKPWVVA</sequence>
<keyword evidence="4" id="KW-1185">Reference proteome</keyword>
<dbReference type="Pfam" id="PF02625">
    <property type="entry name" value="XdhC_CoxI"/>
    <property type="match status" value="1"/>
</dbReference>
<name>A0A1H9ZG37_THASX</name>
<dbReference type="RefSeq" id="WP_093327323.1">
    <property type="nucleotide sequence ID" value="NZ_AP027363.1"/>
</dbReference>
<dbReference type="EMBL" id="FOHK01000002">
    <property type="protein sequence ID" value="SES80621.1"/>
    <property type="molecule type" value="Genomic_DNA"/>
</dbReference>
<dbReference type="Pfam" id="PF13478">
    <property type="entry name" value="XdhC_C"/>
    <property type="match status" value="1"/>
</dbReference>
<evidence type="ECO:0000259" key="2">
    <source>
        <dbReference type="Pfam" id="PF13478"/>
    </source>
</evidence>
<organism evidence="3 4">
    <name type="scientific">Thalassotalea agarivorans</name>
    <name type="common">Thalassomonas agarivorans</name>
    <dbReference type="NCBI Taxonomy" id="349064"/>
    <lineage>
        <taxon>Bacteria</taxon>
        <taxon>Pseudomonadati</taxon>
        <taxon>Pseudomonadota</taxon>
        <taxon>Gammaproteobacteria</taxon>
        <taxon>Alteromonadales</taxon>
        <taxon>Colwelliaceae</taxon>
        <taxon>Thalassotalea</taxon>
    </lineage>
</organism>
<dbReference type="Gene3D" id="3.40.50.720">
    <property type="entry name" value="NAD(P)-binding Rossmann-like Domain"/>
    <property type="match status" value="1"/>
</dbReference>
<dbReference type="PANTHER" id="PTHR30388">
    <property type="entry name" value="ALDEHYDE OXIDOREDUCTASE MOLYBDENUM COFACTOR ASSEMBLY PROTEIN"/>
    <property type="match status" value="1"/>
</dbReference>
<dbReference type="STRING" id="349064.SAMN05660429_00439"/>
<reference evidence="3 4" key="1">
    <citation type="submission" date="2016-10" db="EMBL/GenBank/DDBJ databases">
        <authorList>
            <person name="de Groot N.N."/>
        </authorList>
    </citation>
    <scope>NUCLEOTIDE SEQUENCE [LARGE SCALE GENOMIC DNA]</scope>
    <source>
        <strain evidence="3 4">DSM 19706</strain>
    </source>
</reference>
<protein>
    <submittedName>
        <fullName evidence="3">XdhC and CoxI family protein</fullName>
    </submittedName>
</protein>
<proteinExistence type="predicted"/>
<evidence type="ECO:0000313" key="4">
    <source>
        <dbReference type="Proteomes" id="UP000199308"/>
    </source>
</evidence>
<dbReference type="InterPro" id="IPR027051">
    <property type="entry name" value="XdhC_Rossmann_dom"/>
</dbReference>
<dbReference type="InterPro" id="IPR003777">
    <property type="entry name" value="XdhC_CoxI"/>
</dbReference>
<gene>
    <name evidence="3" type="ORF">SAMN05660429_00439</name>
</gene>
<feature type="domain" description="XdhC- CoxI" evidence="1">
    <location>
        <begin position="15"/>
        <end position="79"/>
    </location>
</feature>
<dbReference type="PANTHER" id="PTHR30388:SF6">
    <property type="entry name" value="XANTHINE DEHYDROGENASE SUBUNIT A-RELATED"/>
    <property type="match status" value="1"/>
</dbReference>
<dbReference type="InterPro" id="IPR052698">
    <property type="entry name" value="MoCofactor_Util/Proc"/>
</dbReference>
<evidence type="ECO:0000313" key="3">
    <source>
        <dbReference type="EMBL" id="SES80621.1"/>
    </source>
</evidence>
<dbReference type="OrthoDB" id="9815497at2"/>